<evidence type="ECO:0000259" key="3">
    <source>
        <dbReference type="Pfam" id="PF13581"/>
    </source>
</evidence>
<keyword evidence="1" id="KW-0723">Serine/threonine-protein kinase</keyword>
<dbReference type="Gene3D" id="3.30.565.10">
    <property type="entry name" value="Histidine kinase-like ATPase, C-terminal domain"/>
    <property type="match status" value="1"/>
</dbReference>
<dbReference type="RefSeq" id="WP_252437213.1">
    <property type="nucleotide sequence ID" value="NZ_JAGSOV010000021.1"/>
</dbReference>
<evidence type="ECO:0000313" key="5">
    <source>
        <dbReference type="Proteomes" id="UP001165283"/>
    </source>
</evidence>
<dbReference type="EMBL" id="JAGSOV010000021">
    <property type="protein sequence ID" value="MCO1655410.1"/>
    <property type="molecule type" value="Genomic_DNA"/>
</dbReference>
<dbReference type="InterPro" id="IPR036890">
    <property type="entry name" value="HATPase_C_sf"/>
</dbReference>
<dbReference type="InterPro" id="IPR050267">
    <property type="entry name" value="Anti-sigma-factor_SerPK"/>
</dbReference>
<reference evidence="4" key="1">
    <citation type="submission" date="2021-04" db="EMBL/GenBank/DDBJ databases">
        <title>Pseudonocardia sp. nov., isolated from sandy soil of mangrove forest.</title>
        <authorList>
            <person name="Zan Z."/>
            <person name="Huang R."/>
            <person name="Liu W."/>
        </authorList>
    </citation>
    <scope>NUCLEOTIDE SEQUENCE</scope>
    <source>
        <strain evidence="4">S2-4</strain>
    </source>
</reference>
<evidence type="ECO:0000313" key="4">
    <source>
        <dbReference type="EMBL" id="MCO1655410.1"/>
    </source>
</evidence>
<evidence type="ECO:0000256" key="1">
    <source>
        <dbReference type="ARBA" id="ARBA00022527"/>
    </source>
</evidence>
<comment type="caution">
    <text evidence="4">The sequence shown here is derived from an EMBL/GenBank/DDBJ whole genome shotgun (WGS) entry which is preliminary data.</text>
</comment>
<keyword evidence="4" id="KW-0067">ATP-binding</keyword>
<dbReference type="CDD" id="cd16936">
    <property type="entry name" value="HATPase_RsbW-like"/>
    <property type="match status" value="1"/>
</dbReference>
<dbReference type="SUPFAM" id="SSF55874">
    <property type="entry name" value="ATPase domain of HSP90 chaperone/DNA topoisomerase II/histidine kinase"/>
    <property type="match status" value="1"/>
</dbReference>
<keyword evidence="1" id="KW-0418">Kinase</keyword>
<gene>
    <name evidence="4" type="ORF">KDL28_10135</name>
</gene>
<keyword evidence="5" id="KW-1185">Reference proteome</keyword>
<feature type="domain" description="Histidine kinase/HSP90-like ATPase" evidence="3">
    <location>
        <begin position="42"/>
        <end position="156"/>
    </location>
</feature>
<dbReference type="Pfam" id="PF13581">
    <property type="entry name" value="HATPase_c_2"/>
    <property type="match status" value="1"/>
</dbReference>
<keyword evidence="1" id="KW-0808">Transferase</keyword>
<dbReference type="GO" id="GO:0005524">
    <property type="term" value="F:ATP binding"/>
    <property type="evidence" value="ECO:0007669"/>
    <property type="project" value="UniProtKB-KW"/>
</dbReference>
<dbReference type="PANTHER" id="PTHR35526">
    <property type="entry name" value="ANTI-SIGMA-F FACTOR RSBW-RELATED"/>
    <property type="match status" value="1"/>
</dbReference>
<accession>A0ABT0ZXD6</accession>
<protein>
    <submittedName>
        <fullName evidence="4">ATP-binding protein</fullName>
    </submittedName>
</protein>
<keyword evidence="4" id="KW-0547">Nucleotide-binding</keyword>
<dbReference type="InterPro" id="IPR003594">
    <property type="entry name" value="HATPase_dom"/>
</dbReference>
<sequence>MPPPSDQEEHRVRRTRPAADDATVGAELDIELSAGWAAPSIARERVEAWLRAHRWPPAQIDELVLAVSEAVSNSVEHGYRVPPETVEPRETVDLRIRLTVADDGYRQVEFVVSDRGRWQEPDTAASTRGHGMLIMRSCTDELVVEGTPNGTTVVLRSRPIPPR</sequence>
<organism evidence="4 5">
    <name type="scientific">Pseudonocardia humida</name>
    <dbReference type="NCBI Taxonomy" id="2800819"/>
    <lineage>
        <taxon>Bacteria</taxon>
        <taxon>Bacillati</taxon>
        <taxon>Actinomycetota</taxon>
        <taxon>Actinomycetes</taxon>
        <taxon>Pseudonocardiales</taxon>
        <taxon>Pseudonocardiaceae</taxon>
        <taxon>Pseudonocardia</taxon>
    </lineage>
</organism>
<proteinExistence type="predicted"/>
<evidence type="ECO:0000256" key="2">
    <source>
        <dbReference type="SAM" id="MobiDB-lite"/>
    </source>
</evidence>
<dbReference type="PANTHER" id="PTHR35526:SF3">
    <property type="entry name" value="ANTI-SIGMA-F FACTOR RSBW"/>
    <property type="match status" value="1"/>
</dbReference>
<name>A0ABT0ZXD6_9PSEU</name>
<dbReference type="Proteomes" id="UP001165283">
    <property type="component" value="Unassembled WGS sequence"/>
</dbReference>
<feature type="region of interest" description="Disordered" evidence="2">
    <location>
        <begin position="1"/>
        <end position="21"/>
    </location>
</feature>